<keyword evidence="6" id="KW-0482">Metalloprotease</keyword>
<dbReference type="PANTHER" id="PTHR11705">
    <property type="entry name" value="PROTEASE FAMILY M14 CARBOXYPEPTIDASE A,B"/>
    <property type="match status" value="1"/>
</dbReference>
<keyword evidence="4" id="KW-0378">Hydrolase</keyword>
<evidence type="ECO:0000313" key="8">
    <source>
        <dbReference type="EMBL" id="GAF95680.1"/>
    </source>
</evidence>
<dbReference type="AlphaFoldDB" id="X0V4V5"/>
<comment type="similarity">
    <text evidence="2">Belongs to the peptidase M14 family.</text>
</comment>
<evidence type="ECO:0000256" key="4">
    <source>
        <dbReference type="ARBA" id="ARBA00022801"/>
    </source>
</evidence>
<dbReference type="PANTHER" id="PTHR11705:SF143">
    <property type="entry name" value="SLL0236 PROTEIN"/>
    <property type="match status" value="1"/>
</dbReference>
<comment type="cofactor">
    <cofactor evidence="1">
        <name>Zn(2+)</name>
        <dbReference type="ChEBI" id="CHEBI:29105"/>
    </cofactor>
</comment>
<accession>X0V4V5</accession>
<dbReference type="SMART" id="SM00631">
    <property type="entry name" value="Zn_pept"/>
    <property type="match status" value="1"/>
</dbReference>
<comment type="caution">
    <text evidence="8">The sequence shown here is derived from an EMBL/GenBank/DDBJ whole genome shotgun (WGS) entry which is preliminary data.</text>
</comment>
<protein>
    <recommendedName>
        <fullName evidence="7">Peptidase M14 domain-containing protein</fullName>
    </recommendedName>
</protein>
<dbReference type="GO" id="GO:0004181">
    <property type="term" value="F:metallocarboxypeptidase activity"/>
    <property type="evidence" value="ECO:0007669"/>
    <property type="project" value="InterPro"/>
</dbReference>
<dbReference type="GO" id="GO:0005615">
    <property type="term" value="C:extracellular space"/>
    <property type="evidence" value="ECO:0007669"/>
    <property type="project" value="TreeGrafter"/>
</dbReference>
<proteinExistence type="inferred from homology"/>
<dbReference type="GO" id="GO:0008270">
    <property type="term" value="F:zinc ion binding"/>
    <property type="evidence" value="ECO:0007669"/>
    <property type="project" value="InterPro"/>
</dbReference>
<dbReference type="Pfam" id="PF00246">
    <property type="entry name" value="Peptidase_M14"/>
    <property type="match status" value="1"/>
</dbReference>
<evidence type="ECO:0000256" key="6">
    <source>
        <dbReference type="ARBA" id="ARBA00023049"/>
    </source>
</evidence>
<dbReference type="PROSITE" id="PS52035">
    <property type="entry name" value="PEPTIDASE_M14"/>
    <property type="match status" value="1"/>
</dbReference>
<dbReference type="SUPFAM" id="SSF53187">
    <property type="entry name" value="Zn-dependent exopeptidases"/>
    <property type="match status" value="1"/>
</dbReference>
<keyword evidence="5" id="KW-0862">Zinc</keyword>
<gene>
    <name evidence="8" type="ORF">S01H1_32126</name>
</gene>
<evidence type="ECO:0000256" key="1">
    <source>
        <dbReference type="ARBA" id="ARBA00001947"/>
    </source>
</evidence>
<dbReference type="GO" id="GO:0006508">
    <property type="term" value="P:proteolysis"/>
    <property type="evidence" value="ECO:0007669"/>
    <property type="project" value="UniProtKB-KW"/>
</dbReference>
<evidence type="ECO:0000256" key="2">
    <source>
        <dbReference type="ARBA" id="ARBA00005988"/>
    </source>
</evidence>
<evidence type="ECO:0000259" key="7">
    <source>
        <dbReference type="PROSITE" id="PS52035"/>
    </source>
</evidence>
<organism evidence="8">
    <name type="scientific">marine sediment metagenome</name>
    <dbReference type="NCBI Taxonomy" id="412755"/>
    <lineage>
        <taxon>unclassified sequences</taxon>
        <taxon>metagenomes</taxon>
        <taxon>ecological metagenomes</taxon>
    </lineage>
</organism>
<dbReference type="InterPro" id="IPR000834">
    <property type="entry name" value="Peptidase_M14"/>
</dbReference>
<reference evidence="8" key="1">
    <citation type="journal article" date="2014" name="Front. Microbiol.">
        <title>High frequency of phylogenetically diverse reductive dehalogenase-homologous genes in deep subseafloor sedimentary metagenomes.</title>
        <authorList>
            <person name="Kawai M."/>
            <person name="Futagami T."/>
            <person name="Toyoda A."/>
            <person name="Takaki Y."/>
            <person name="Nishi S."/>
            <person name="Hori S."/>
            <person name="Arai W."/>
            <person name="Tsubouchi T."/>
            <person name="Morono Y."/>
            <person name="Uchiyama I."/>
            <person name="Ito T."/>
            <person name="Fujiyama A."/>
            <person name="Inagaki F."/>
            <person name="Takami H."/>
        </authorList>
    </citation>
    <scope>NUCLEOTIDE SEQUENCE</scope>
    <source>
        <strain evidence="8">Expedition CK06-06</strain>
    </source>
</reference>
<feature type="domain" description="Peptidase M14" evidence="7">
    <location>
        <begin position="8"/>
        <end position="208"/>
    </location>
</feature>
<name>X0V4V5_9ZZZZ</name>
<sequence length="208" mass="23472">MPELDYGAYRTYEELHDAMTRLAEAYPGLSKLYTIGRSLQGRELWTMEITNHETGPAEEKPGLWIDGNTHSGEVTGSAVCLLTIGHLLENHGEDDFITELLDNTTIYVLPRVNPDGAEIYLTQPYHRTGGGIPNPDFQDGEGHYEEDVDGDGAIVYMRILDPAGDWKISRKDPRLMLKRKPEDTEADGPYYKVLREGKFLKYKPGKEV</sequence>
<evidence type="ECO:0000256" key="3">
    <source>
        <dbReference type="ARBA" id="ARBA00022670"/>
    </source>
</evidence>
<dbReference type="Gene3D" id="3.40.630.10">
    <property type="entry name" value="Zn peptidases"/>
    <property type="match status" value="1"/>
</dbReference>
<keyword evidence="3" id="KW-0645">Protease</keyword>
<feature type="non-terminal residue" evidence="8">
    <location>
        <position position="208"/>
    </location>
</feature>
<dbReference type="EMBL" id="BARS01019870">
    <property type="protein sequence ID" value="GAF95680.1"/>
    <property type="molecule type" value="Genomic_DNA"/>
</dbReference>
<evidence type="ECO:0000256" key="5">
    <source>
        <dbReference type="ARBA" id="ARBA00022833"/>
    </source>
</evidence>